<feature type="region of interest" description="Disordered" evidence="3">
    <location>
        <begin position="119"/>
        <end position="145"/>
    </location>
</feature>
<feature type="domain" description="EF-hand" evidence="6">
    <location>
        <begin position="225"/>
        <end position="260"/>
    </location>
</feature>
<feature type="compositionally biased region" description="Polar residues" evidence="3">
    <location>
        <begin position="550"/>
        <end position="573"/>
    </location>
</feature>
<evidence type="ECO:0000259" key="5">
    <source>
        <dbReference type="PROSITE" id="PS50031"/>
    </source>
</evidence>
<dbReference type="SMART" id="SM00027">
    <property type="entry name" value="EH"/>
    <property type="match status" value="2"/>
</dbReference>
<keyword evidence="2" id="KW-0175">Coiled coil</keyword>
<dbReference type="InterPro" id="IPR015940">
    <property type="entry name" value="UBA"/>
</dbReference>
<evidence type="ECO:0000256" key="3">
    <source>
        <dbReference type="SAM" id="MobiDB-lite"/>
    </source>
</evidence>
<dbReference type="InterPro" id="IPR018247">
    <property type="entry name" value="EF_Hand_1_Ca_BS"/>
</dbReference>
<name>A0ABR2W280_9FUNG</name>
<dbReference type="InterPro" id="IPR009060">
    <property type="entry name" value="UBA-like_sf"/>
</dbReference>
<dbReference type="Gene3D" id="1.10.238.10">
    <property type="entry name" value="EF-hand"/>
    <property type="match status" value="2"/>
</dbReference>
<accession>A0ABR2W280</accession>
<protein>
    <submittedName>
        <fullName evidence="7">Uncharacterized protein</fullName>
    </submittedName>
</protein>
<proteinExistence type="predicted"/>
<dbReference type="PROSITE" id="PS50030">
    <property type="entry name" value="UBA"/>
    <property type="match status" value="1"/>
</dbReference>
<dbReference type="PANTHER" id="PTHR11216">
    <property type="entry name" value="EH DOMAIN"/>
    <property type="match status" value="1"/>
</dbReference>
<dbReference type="Proteomes" id="UP001479436">
    <property type="component" value="Unassembled WGS sequence"/>
</dbReference>
<dbReference type="Pfam" id="PF12763">
    <property type="entry name" value="EH"/>
    <property type="match status" value="2"/>
</dbReference>
<evidence type="ECO:0000259" key="4">
    <source>
        <dbReference type="PROSITE" id="PS50030"/>
    </source>
</evidence>
<dbReference type="InterPro" id="IPR011992">
    <property type="entry name" value="EF-hand-dom_pair"/>
</dbReference>
<dbReference type="InterPro" id="IPR000261">
    <property type="entry name" value="EH_dom"/>
</dbReference>
<comment type="caution">
    <text evidence="7">The sequence shown here is derived from an EMBL/GenBank/DDBJ whole genome shotgun (WGS) entry which is preliminary data.</text>
</comment>
<organism evidence="7 8">
    <name type="scientific">Basidiobolus ranarum</name>
    <dbReference type="NCBI Taxonomy" id="34480"/>
    <lineage>
        <taxon>Eukaryota</taxon>
        <taxon>Fungi</taxon>
        <taxon>Fungi incertae sedis</taxon>
        <taxon>Zoopagomycota</taxon>
        <taxon>Entomophthoromycotina</taxon>
        <taxon>Basidiobolomycetes</taxon>
        <taxon>Basidiobolales</taxon>
        <taxon>Basidiobolaceae</taxon>
        <taxon>Basidiobolus</taxon>
    </lineage>
</organism>
<dbReference type="CDD" id="cd14270">
    <property type="entry name" value="UBA"/>
    <property type="match status" value="1"/>
</dbReference>
<feature type="region of interest" description="Disordered" evidence="3">
    <location>
        <begin position="309"/>
        <end position="343"/>
    </location>
</feature>
<feature type="region of interest" description="Disordered" evidence="3">
    <location>
        <begin position="954"/>
        <end position="1013"/>
    </location>
</feature>
<dbReference type="PANTHER" id="PTHR11216:SF170">
    <property type="entry name" value="DYNAMIN ASSOCIATED PROTEIN 160, ISOFORM D"/>
    <property type="match status" value="1"/>
</dbReference>
<dbReference type="PROSITE" id="PS50222">
    <property type="entry name" value="EF_HAND_2"/>
    <property type="match status" value="2"/>
</dbReference>
<dbReference type="SMART" id="SM00165">
    <property type="entry name" value="UBA"/>
    <property type="match status" value="1"/>
</dbReference>
<feature type="region of interest" description="Disordered" evidence="3">
    <location>
        <begin position="869"/>
        <end position="906"/>
    </location>
</feature>
<evidence type="ECO:0000256" key="2">
    <source>
        <dbReference type="SAM" id="Coils"/>
    </source>
</evidence>
<evidence type="ECO:0000259" key="6">
    <source>
        <dbReference type="PROSITE" id="PS50222"/>
    </source>
</evidence>
<gene>
    <name evidence="7" type="ORF">K7432_006316</name>
</gene>
<dbReference type="PROSITE" id="PS00018">
    <property type="entry name" value="EF_HAND_1"/>
    <property type="match status" value="1"/>
</dbReference>
<feature type="domain" description="EH" evidence="5">
    <location>
        <begin position="192"/>
        <end position="281"/>
    </location>
</feature>
<dbReference type="SUPFAM" id="SSF46934">
    <property type="entry name" value="UBA-like"/>
    <property type="match status" value="1"/>
</dbReference>
<feature type="domain" description="EF-hand" evidence="6">
    <location>
        <begin position="53"/>
        <end position="88"/>
    </location>
</feature>
<feature type="domain" description="EH" evidence="5">
    <location>
        <begin position="21"/>
        <end position="111"/>
    </location>
</feature>
<feature type="region of interest" description="Disordered" evidence="3">
    <location>
        <begin position="550"/>
        <end position="801"/>
    </location>
</feature>
<dbReference type="EMBL" id="JASJQH010007150">
    <property type="protein sequence ID" value="KAK9717298.1"/>
    <property type="molecule type" value="Genomic_DNA"/>
</dbReference>
<feature type="compositionally biased region" description="Basic and acidic residues" evidence="3">
    <location>
        <begin position="689"/>
        <end position="707"/>
    </location>
</feature>
<feature type="coiled-coil region" evidence="2">
    <location>
        <begin position="354"/>
        <end position="521"/>
    </location>
</feature>
<dbReference type="SUPFAM" id="SSF47473">
    <property type="entry name" value="EF-hand"/>
    <property type="match status" value="2"/>
</dbReference>
<feature type="domain" description="UBA" evidence="4">
    <location>
        <begin position="1008"/>
        <end position="1053"/>
    </location>
</feature>
<dbReference type="PROSITE" id="PS50031">
    <property type="entry name" value="EH"/>
    <property type="match status" value="2"/>
</dbReference>
<evidence type="ECO:0000313" key="7">
    <source>
        <dbReference type="EMBL" id="KAK9717298.1"/>
    </source>
</evidence>
<dbReference type="CDD" id="cd00052">
    <property type="entry name" value="EH"/>
    <property type="match status" value="2"/>
</dbReference>
<feature type="compositionally biased region" description="Basic and acidic residues" evidence="3">
    <location>
        <begin position="762"/>
        <end position="771"/>
    </location>
</feature>
<reference evidence="7 8" key="1">
    <citation type="submission" date="2023-04" db="EMBL/GenBank/DDBJ databases">
        <title>Genome of Basidiobolus ranarum AG-B5.</title>
        <authorList>
            <person name="Stajich J.E."/>
            <person name="Carter-House D."/>
            <person name="Gryganskyi A."/>
        </authorList>
    </citation>
    <scope>NUCLEOTIDE SEQUENCE [LARGE SCALE GENOMIC DNA]</scope>
    <source>
        <strain evidence="7 8">AG-B5</strain>
    </source>
</reference>
<evidence type="ECO:0000256" key="1">
    <source>
        <dbReference type="ARBA" id="ARBA00022837"/>
    </source>
</evidence>
<evidence type="ECO:0000313" key="8">
    <source>
        <dbReference type="Proteomes" id="UP001479436"/>
    </source>
</evidence>
<dbReference type="InterPro" id="IPR002048">
    <property type="entry name" value="EF_hand_dom"/>
</dbReference>
<dbReference type="Gene3D" id="1.10.8.10">
    <property type="entry name" value="DNA helicase RuvA subunit, C-terminal domain"/>
    <property type="match status" value="1"/>
</dbReference>
<feature type="compositionally biased region" description="Polar residues" evidence="3">
    <location>
        <begin position="882"/>
        <end position="900"/>
    </location>
</feature>
<keyword evidence="8" id="KW-1185">Reference proteome</keyword>
<sequence>MSIPSSPNIYGSSSIPLTSEDYAKFSRIFNNCNPQDGDLDGEAARDLLMRSKLPIEVLGQIWNLADTRNRGRLDQAEFIIAMYFVQHFMNGNIKSMPSHLPPELLNAAKGVQMGSPNLENSGLRSRSGTFTGTTPNPGVTRTASTHLRGGYSSVRWPNTERVEVNSRSRSLNNSPFIPPNSAEEEWAIKPAEKSKFDRFFSTIDVGQKGYITGEEAVQYFLRSKLPEATLAQIWDLADISQNGQLNREEFAVSMYLIQLKLSGGELPQVLPRSLIPLSMRTPLGGFAPNGPRSPPLPVQPTSLLDFNDDNLELISSPPMQSRPAKSGDTKQSTAGVPTTPAADTAEVLNLQSQIARTTTANNESKQQRAQLESNLANVTSQKNELLAKFTQIKAQHDADLQAVQELQNSLKQENDELENIRNEFAKVEGELNQLQIQKNMLQDSMEKDRLESIDIKQKVKQLNEEIQALRVENEQLNKENKQQKNLLLVNRGQLASVSSEKQKVENEIEDNKKQLAEVNEELASPDLKSVSEPKPELAPISMFNAESNNLDKNQSTTESPSAVNENVWKSPNFNIPAGPVPGKPVERNFSSSSFDDAFPAVDLANIDEDPFAPGFGDSFSSPNVLTKSPPQPTSQPPVSSFDDSPYWAPTEFMVNPPASSDSTNVAETPLANADSTNIPEDPFQNEAASEEKSSPEMTLHEQGDQERAFVSTEITEEPESDLEEKALPVPPQEEPSPVETPALHNEEKEVEPLNTLAETDAGDLKEKKVEPLDTLAETDASDLKGKKAETSAVQFSEDTEKKNEHIDDDFDAIFDDDFVDLKAKRASGLNGGLAEFDAAFDTDFDVDFDTSFDTSKTKSAFDDFGFNTEFPSTEKIPEGGKQSLSAQPSKSNMNHETSGFTGFGFEDFKPDESNIATNNDLDEVFGGKVDLNKTSNDGFDDIFGDAFSPSVAPANHPVANSVFDTPSSSNQPQAPPPFDPFETPIAAPFNEPPKPEPRVPSKPAKGKPITEDDLYASNLEELMGMGFTQDQAVDALERYDNDLNKATNFLLDQ</sequence>
<dbReference type="Pfam" id="PF00627">
    <property type="entry name" value="UBA"/>
    <property type="match status" value="1"/>
</dbReference>
<keyword evidence="1" id="KW-0106">Calcium</keyword>
<feature type="compositionally biased region" description="Polar residues" evidence="3">
    <location>
        <begin position="657"/>
        <end position="666"/>
    </location>
</feature>